<name>A0AAE9BYN4_9VIRU</name>
<proteinExistence type="predicted"/>
<protein>
    <submittedName>
        <fullName evidence="1">Uncharacterized protein</fullName>
    </submittedName>
</protein>
<dbReference type="Proteomes" id="UP000831195">
    <property type="component" value="Segment"/>
</dbReference>
<gene>
    <name evidence="1" type="ORF">CcNV_045</name>
</gene>
<reference evidence="1" key="1">
    <citation type="journal article" date="2021" name="Viruses">
        <title>Identification and Full Characterisation of Two Novel Crustacean Infecting Members of the Family Nudiviridae Provides Support for Two Subfamilies.</title>
        <authorList>
            <person name="Bateman K.S."/>
            <person name="Kerr R."/>
            <person name="Stentiford G.D."/>
            <person name="Bean T.P."/>
            <person name="Hooper C."/>
            <person name="Van Eynde B."/>
            <person name="Delbare D."/>
            <person name="Bojko J."/>
            <person name="Christiaens O."/>
            <person name="Taning C.N.T."/>
            <person name="Smagghe G."/>
            <person name="van Oers M.M."/>
            <person name="van Aerle R."/>
        </authorList>
    </citation>
    <scope>NUCLEOTIDE SEQUENCE</scope>
    <source>
        <strain evidence="1">AN1</strain>
    </source>
</reference>
<sequence length="377" mass="44343">MALPPFKSAQPDITSRHQLVDILGTAMSRQDNYLRKIVDWEKPQWLVGELSSVYLEQWQITRLYYMNTQYNDANEVNVMFHYVSDDDYLTNLDLVARIKYKPNEELYFRMTVDSYDDTIFFSKDPSTFMNCLLLEDKYDMPRMYQSLEEDGIHIEKASGVLFSRFTKCSVQRTTDTFRLDLQYRQLSPHKFSPNKFYETLHMMTKLFRFQPLFVKGTTPAEETIWREEGMHDTVLSNLKAMDRVYHIQIDQRDDGGPIVSHIVFRMDSKIKGKKIYVEIKVCWRDILGKCHGWGRIYASRNVSAFMHCMSSEGICNMPEIQNSLDEDGIFISKSLTRSQHEAIQLYEKHVEKAAKVYFYSSLVYGIVYTPLCKCVEE</sequence>
<dbReference type="EMBL" id="MZ311577">
    <property type="protein sequence ID" value="UBZ25529.1"/>
    <property type="molecule type" value="Genomic_DNA"/>
</dbReference>
<evidence type="ECO:0000313" key="2">
    <source>
        <dbReference type="Proteomes" id="UP000831195"/>
    </source>
</evidence>
<evidence type="ECO:0000313" key="1">
    <source>
        <dbReference type="EMBL" id="UBZ25529.1"/>
    </source>
</evidence>
<organism evidence="1 2">
    <name type="scientific">Crangon crangon nudivirus</name>
    <dbReference type="NCBI Taxonomy" id="2880838"/>
    <lineage>
        <taxon>Viruses</taxon>
        <taxon>Viruses incertae sedis</taxon>
        <taxon>Naldaviricetes</taxon>
        <taxon>Lefavirales</taxon>
        <taxon>Nudiviridae</taxon>
        <taxon>Gammanudivirus</taxon>
        <taxon>Gammanudivirus cracrangonis</taxon>
    </lineage>
</organism>
<accession>A0AAE9BYN4</accession>
<keyword evidence="2" id="KW-1185">Reference proteome</keyword>